<dbReference type="AlphaFoldDB" id="A0A854QGH9"/>
<comment type="similarity">
    <text evidence="3">Belongs to the aldo/keto reductase family.</text>
</comment>
<evidence type="ECO:0000256" key="7">
    <source>
        <dbReference type="ARBA" id="ARBA00023002"/>
    </source>
</evidence>
<keyword evidence="8" id="KW-0539">Nucleus</keyword>
<protein>
    <submittedName>
        <fullName evidence="14">Aldose reductase</fullName>
    </submittedName>
</protein>
<evidence type="ECO:0000256" key="3">
    <source>
        <dbReference type="ARBA" id="ARBA00007905"/>
    </source>
</evidence>
<comment type="subunit">
    <text evidence="4">Monomer.</text>
</comment>
<evidence type="ECO:0000256" key="1">
    <source>
        <dbReference type="ARBA" id="ARBA00004123"/>
    </source>
</evidence>
<dbReference type="OrthoDB" id="416253at2759"/>
<dbReference type="InterPro" id="IPR023210">
    <property type="entry name" value="NADP_OxRdtase_dom"/>
</dbReference>
<dbReference type="Pfam" id="PF00248">
    <property type="entry name" value="Aldo_ket_red"/>
    <property type="match status" value="1"/>
</dbReference>
<dbReference type="InterPro" id="IPR020471">
    <property type="entry name" value="AKR"/>
</dbReference>
<dbReference type="GO" id="GO:0016652">
    <property type="term" value="F:oxidoreductase activity, acting on NAD(P)H as acceptor"/>
    <property type="evidence" value="ECO:0007669"/>
    <property type="project" value="InterPro"/>
</dbReference>
<dbReference type="GO" id="GO:0005634">
    <property type="term" value="C:nucleus"/>
    <property type="evidence" value="ECO:0007669"/>
    <property type="project" value="UniProtKB-SubCell"/>
</dbReference>
<dbReference type="PIRSF" id="PIRSF000097">
    <property type="entry name" value="AKR"/>
    <property type="match status" value="1"/>
</dbReference>
<dbReference type="Gene3D" id="3.20.20.100">
    <property type="entry name" value="NADP-dependent oxidoreductase domain"/>
    <property type="match status" value="1"/>
</dbReference>
<dbReference type="PROSITE" id="PS00062">
    <property type="entry name" value="ALDOKETO_REDUCTASE_2"/>
    <property type="match status" value="1"/>
</dbReference>
<dbReference type="EMBL" id="AMKT01000034">
    <property type="protein sequence ID" value="OXG24087.1"/>
    <property type="molecule type" value="Genomic_DNA"/>
</dbReference>
<keyword evidence="7" id="KW-0560">Oxidoreductase</keyword>
<evidence type="ECO:0000313" key="15">
    <source>
        <dbReference type="Proteomes" id="UP000199727"/>
    </source>
</evidence>
<dbReference type="PANTHER" id="PTHR43827">
    <property type="entry name" value="2,5-DIKETO-D-GLUCONIC ACID REDUCTASE"/>
    <property type="match status" value="1"/>
</dbReference>
<dbReference type="PRINTS" id="PR00069">
    <property type="entry name" value="ALDKETRDTASE"/>
</dbReference>
<evidence type="ECO:0000256" key="4">
    <source>
        <dbReference type="ARBA" id="ARBA00011245"/>
    </source>
</evidence>
<evidence type="ECO:0000256" key="10">
    <source>
        <dbReference type="PIRSR" id="PIRSR000097-2"/>
    </source>
</evidence>
<proteinExistence type="inferred from homology"/>
<organism evidence="14 15">
    <name type="scientific">Cryptococcus neoformans Tu259-1</name>
    <dbReference type="NCBI Taxonomy" id="1230072"/>
    <lineage>
        <taxon>Eukaryota</taxon>
        <taxon>Fungi</taxon>
        <taxon>Dikarya</taxon>
        <taxon>Basidiomycota</taxon>
        <taxon>Agaricomycotina</taxon>
        <taxon>Tremellomycetes</taxon>
        <taxon>Tremellales</taxon>
        <taxon>Cryptococcaceae</taxon>
        <taxon>Cryptococcus</taxon>
        <taxon>Cryptococcus neoformans species complex</taxon>
    </lineage>
</organism>
<feature type="active site" description="Proton donor" evidence="9">
    <location>
        <position position="51"/>
    </location>
</feature>
<feature type="domain" description="NADP-dependent oxidoreductase" evidence="13">
    <location>
        <begin position="22"/>
        <end position="276"/>
    </location>
</feature>
<dbReference type="GO" id="GO:0005737">
    <property type="term" value="C:cytoplasm"/>
    <property type="evidence" value="ECO:0007669"/>
    <property type="project" value="UniProtKB-SubCell"/>
</dbReference>
<evidence type="ECO:0000313" key="14">
    <source>
        <dbReference type="EMBL" id="OXG24087.1"/>
    </source>
</evidence>
<sequence>MSAPTITLNDGVKIPKIGFGLGTTHYGKECVEHLVSALKTGYTYIDCAQMYKNSKSVKDALEKWGGKRENVFILQKCGSSGGSSESEKDPKVILKSLLQEMGIDYVDLYLLHSPLLFAPKYSINEAWAIMEEIKSEGLAKSIGVSNFREEDLMELQKTWKVVPSVNQIEFHPYNYHADNMLRLQDFCHSNKITIQCYGPLTPLTKAPGGPVDPVVKKIAQAKGYEVSQVLLNWAAQKSQGVVVTTSANKDRQKLQLEAITQKRELTQEEVDEISEAGKKKFVRAFMQEVWDKARE</sequence>
<gene>
    <name evidence="14" type="ORF">C361_02636</name>
</gene>
<evidence type="ECO:0000256" key="2">
    <source>
        <dbReference type="ARBA" id="ARBA00004496"/>
    </source>
</evidence>
<evidence type="ECO:0000256" key="12">
    <source>
        <dbReference type="SAM" id="Coils"/>
    </source>
</evidence>
<evidence type="ECO:0000256" key="9">
    <source>
        <dbReference type="PIRSR" id="PIRSR000097-1"/>
    </source>
</evidence>
<dbReference type="SUPFAM" id="SSF51430">
    <property type="entry name" value="NAD(P)-linked oxidoreductase"/>
    <property type="match status" value="1"/>
</dbReference>
<evidence type="ECO:0000256" key="5">
    <source>
        <dbReference type="ARBA" id="ARBA00022490"/>
    </source>
</evidence>
<feature type="coiled-coil region" evidence="12">
    <location>
        <begin position="249"/>
        <end position="276"/>
    </location>
</feature>
<evidence type="ECO:0000256" key="8">
    <source>
        <dbReference type="ARBA" id="ARBA00023242"/>
    </source>
</evidence>
<feature type="binding site" evidence="10">
    <location>
        <position position="112"/>
    </location>
    <ligand>
        <name>substrate</name>
    </ligand>
</feature>
<keyword evidence="5" id="KW-0963">Cytoplasm</keyword>
<name>A0A854QGH9_CRYNE</name>
<dbReference type="CDD" id="cd19120">
    <property type="entry name" value="AKR_AKR3C2-3"/>
    <property type="match status" value="1"/>
</dbReference>
<reference evidence="14 15" key="1">
    <citation type="submission" date="2017-06" db="EMBL/GenBank/DDBJ databases">
        <title>Global population genomics of the pathogenic fungus Cryptococcus neoformans var. grubii.</title>
        <authorList>
            <person name="Cuomo C."/>
            <person name="Litvintseva A."/>
            <person name="Chen Y."/>
            <person name="Young S."/>
            <person name="Zeng Q."/>
            <person name="Chapman S."/>
            <person name="Gujja S."/>
            <person name="Saif S."/>
            <person name="Birren B."/>
        </authorList>
    </citation>
    <scope>NUCLEOTIDE SEQUENCE [LARGE SCALE GENOMIC DNA]</scope>
    <source>
        <strain evidence="14 15">Tu259-1</strain>
    </source>
</reference>
<dbReference type="GO" id="GO:0018455">
    <property type="term" value="F:alcohol dehydrogenase [NAD(P)+] activity"/>
    <property type="evidence" value="ECO:0007669"/>
    <property type="project" value="UniProtKB-ARBA"/>
</dbReference>
<keyword evidence="12" id="KW-0175">Coiled coil</keyword>
<dbReference type="InterPro" id="IPR036812">
    <property type="entry name" value="NAD(P)_OxRdtase_dom_sf"/>
</dbReference>
<dbReference type="PANTHER" id="PTHR43827:SF3">
    <property type="entry name" value="NADP-DEPENDENT OXIDOREDUCTASE DOMAIN-CONTAINING PROTEIN"/>
    <property type="match status" value="1"/>
</dbReference>
<dbReference type="FunFam" id="3.20.20.100:FF:000044">
    <property type="entry name" value="Aldose reductase"/>
    <property type="match status" value="1"/>
</dbReference>
<accession>A0A854QGH9</accession>
<feature type="site" description="Lowers pKa of active site Tyr" evidence="11">
    <location>
        <position position="76"/>
    </location>
</feature>
<keyword evidence="6" id="KW-0521">NADP</keyword>
<dbReference type="InterPro" id="IPR018170">
    <property type="entry name" value="Aldo/ket_reductase_CS"/>
</dbReference>
<evidence type="ECO:0000259" key="13">
    <source>
        <dbReference type="Pfam" id="PF00248"/>
    </source>
</evidence>
<comment type="subcellular location">
    <subcellularLocation>
        <location evidence="2">Cytoplasm</location>
    </subcellularLocation>
    <subcellularLocation>
        <location evidence="1">Nucleus</location>
    </subcellularLocation>
</comment>
<dbReference type="InterPro" id="IPR044494">
    <property type="entry name" value="AKR3C2/3"/>
</dbReference>
<evidence type="ECO:0000256" key="6">
    <source>
        <dbReference type="ARBA" id="ARBA00022857"/>
    </source>
</evidence>
<evidence type="ECO:0000256" key="11">
    <source>
        <dbReference type="PIRSR" id="PIRSR000097-3"/>
    </source>
</evidence>
<dbReference type="Proteomes" id="UP000199727">
    <property type="component" value="Unassembled WGS sequence"/>
</dbReference>
<comment type="caution">
    <text evidence="14">The sequence shown here is derived from an EMBL/GenBank/DDBJ whole genome shotgun (WGS) entry which is preliminary data.</text>
</comment>